<dbReference type="OrthoDB" id="316855at2157"/>
<keyword evidence="4" id="KW-1185">Reference proteome</keyword>
<accession>A0A830FNN0</accession>
<evidence type="ECO:0000256" key="1">
    <source>
        <dbReference type="SAM" id="MobiDB-lite"/>
    </source>
</evidence>
<dbReference type="EMBL" id="BMPG01000011">
    <property type="protein sequence ID" value="GGL73703.1"/>
    <property type="molecule type" value="Genomic_DNA"/>
</dbReference>
<feature type="region of interest" description="Disordered" evidence="1">
    <location>
        <begin position="89"/>
        <end position="116"/>
    </location>
</feature>
<organism evidence="3 4">
    <name type="scientific">Halocalculus aciditolerans</name>
    <dbReference type="NCBI Taxonomy" id="1383812"/>
    <lineage>
        <taxon>Archaea</taxon>
        <taxon>Methanobacteriati</taxon>
        <taxon>Methanobacteriota</taxon>
        <taxon>Stenosarchaea group</taxon>
        <taxon>Halobacteria</taxon>
        <taxon>Halobacteriales</taxon>
        <taxon>Halobacteriaceae</taxon>
        <taxon>Halocalculus</taxon>
    </lineage>
</organism>
<gene>
    <name evidence="3" type="ORF">GCM10009039_34750</name>
</gene>
<dbReference type="AlphaFoldDB" id="A0A830FNN0"/>
<reference evidence="3" key="2">
    <citation type="submission" date="2020-09" db="EMBL/GenBank/DDBJ databases">
        <authorList>
            <person name="Sun Q."/>
            <person name="Ohkuma M."/>
        </authorList>
    </citation>
    <scope>NUCLEOTIDE SEQUENCE</scope>
    <source>
        <strain evidence="3">JCM 19596</strain>
    </source>
</reference>
<protein>
    <recommendedName>
        <fullName evidence="2">DUF7845 domain-containing protein</fullName>
    </recommendedName>
</protein>
<dbReference type="Proteomes" id="UP000607197">
    <property type="component" value="Unassembled WGS sequence"/>
</dbReference>
<evidence type="ECO:0000313" key="4">
    <source>
        <dbReference type="Proteomes" id="UP000607197"/>
    </source>
</evidence>
<evidence type="ECO:0000313" key="3">
    <source>
        <dbReference type="EMBL" id="GGL73703.1"/>
    </source>
</evidence>
<evidence type="ECO:0000259" key="2">
    <source>
        <dbReference type="Pfam" id="PF25227"/>
    </source>
</evidence>
<comment type="caution">
    <text evidence="3">The sequence shown here is derived from an EMBL/GenBank/DDBJ whole genome shotgun (WGS) entry which is preliminary data.</text>
</comment>
<dbReference type="Pfam" id="PF25227">
    <property type="entry name" value="DUF7845"/>
    <property type="match status" value="1"/>
</dbReference>
<dbReference type="RefSeq" id="WP_188981085.1">
    <property type="nucleotide sequence ID" value="NZ_BMPG01000011.1"/>
</dbReference>
<dbReference type="InterPro" id="IPR057167">
    <property type="entry name" value="DUF7845"/>
</dbReference>
<name>A0A830FNN0_9EURY</name>
<feature type="domain" description="DUF7845" evidence="2">
    <location>
        <begin position="5"/>
        <end position="349"/>
    </location>
</feature>
<proteinExistence type="predicted"/>
<sequence length="560" mass="62997">MTELIELVWHEFAANFLYAKRGLSPFFAADAAVKDVDGSTGWVDFQTSGERWQAKLYYQPSNILPPEDQTPAGTTFEIEEIREFRVALRRHPREDPTANEEAEDPGERTGEQSANLHLAPRWQGMRTENYAGEVSEYSVPQSIDEAVNVKVKGSNIDAFRYENLVRLAFDAVGVPGFNFDRLHPYSNVQDAERYVRVSEDASGPIHARDGPLAALGHLLENDREGYRKVVQNDTDEHGRQLPGYYHTTTLGPRRVREAWPTHELPVEVKHYYAREALSVPQDHPLRDPKLGASYQVNRWDGTLGASEEDLQQLRDELDAIVRSVLFDAGLDISPTNGTGDYTPDAFFSADTVEADEPVKLDLTRIESSQESVVIRHIADGLSPVEWESLQTLVADGGRVSPQDIADEHSRHVDSVYRALSRIEDLVDRKYGEVAIRSKHIAKLVHEKVEAAREANREAVQAAAQTMEAAERGFDQAASEFVAWCNRYGVDISNRRDALSIELGELDKNDDPAPEYIADEAMKKWKAAGQDPTRLRTATVRYSRPDGTRVSRPFWKVMNPT</sequence>
<reference evidence="3" key="1">
    <citation type="journal article" date="2014" name="Int. J. Syst. Evol. Microbiol.">
        <title>Complete genome sequence of Corynebacterium casei LMG S-19264T (=DSM 44701T), isolated from a smear-ripened cheese.</title>
        <authorList>
            <consortium name="US DOE Joint Genome Institute (JGI-PGF)"/>
            <person name="Walter F."/>
            <person name="Albersmeier A."/>
            <person name="Kalinowski J."/>
            <person name="Ruckert C."/>
        </authorList>
    </citation>
    <scope>NUCLEOTIDE SEQUENCE</scope>
    <source>
        <strain evidence="3">JCM 19596</strain>
    </source>
</reference>